<sequence>MPCFIYFIHFLIFPSLSFANEEGILTRQNYQTERVCHFPESEERPFFIDIPSGPPPRSILLDTVVEPPDAKLEIANVRSNNLAQVIKYFPSEPLKNRCNGRLYPLLTVRLLTHNLHAPEWWIHGIRVAEDSIAGEISIPKNSKTFGSLFDTQLLALDQEPAEHYPITFSVDPPLNKYFSIELGNRSSLPINEQVNFLSTLHFPYSNRIEDWHEQQLPPQILLKLLDEDIILNEKEQLIINITATDNGIPEERKSRIKLRFLLISEEQEKTNNVIENGKFSKSVYYGNFTKEMRSGTEIIPSEPINANFPLQRAGDRIIYDLDISSNPYAALFQIERDSGRIRLVEQLPEQPPQNIEMDILATLLPKNSSNNRQ</sequence>
<proteinExistence type="predicted"/>
<evidence type="ECO:0000313" key="2">
    <source>
        <dbReference type="Proteomes" id="UP000887561"/>
    </source>
</evidence>
<dbReference type="WBParaSite" id="scaffold45166_cov410.g24394">
    <property type="protein sequence ID" value="scaffold45166_cov410.g24394"/>
    <property type="gene ID" value="scaffold45166_cov410.g24394"/>
</dbReference>
<protein>
    <submittedName>
        <fullName evidence="3">Uncharacterized protein</fullName>
    </submittedName>
</protein>
<evidence type="ECO:0000313" key="3">
    <source>
        <dbReference type="WBParaSite" id="scaffold45166_cov410.g24394"/>
    </source>
</evidence>
<keyword evidence="2" id="KW-1185">Reference proteome</keyword>
<feature type="chain" id="PRO_5037104554" evidence="1">
    <location>
        <begin position="20"/>
        <end position="373"/>
    </location>
</feature>
<dbReference type="Proteomes" id="UP000887561">
    <property type="component" value="Unplaced"/>
</dbReference>
<organism evidence="2 3">
    <name type="scientific">Meloidogyne javanica</name>
    <name type="common">Root-knot nematode worm</name>
    <dbReference type="NCBI Taxonomy" id="6303"/>
    <lineage>
        <taxon>Eukaryota</taxon>
        <taxon>Metazoa</taxon>
        <taxon>Ecdysozoa</taxon>
        <taxon>Nematoda</taxon>
        <taxon>Chromadorea</taxon>
        <taxon>Rhabditida</taxon>
        <taxon>Tylenchina</taxon>
        <taxon>Tylenchomorpha</taxon>
        <taxon>Tylenchoidea</taxon>
        <taxon>Meloidogynidae</taxon>
        <taxon>Meloidogyninae</taxon>
        <taxon>Meloidogyne</taxon>
        <taxon>Meloidogyne incognita group</taxon>
    </lineage>
</organism>
<accession>A0A915MMC6</accession>
<dbReference type="AlphaFoldDB" id="A0A915MMC6"/>
<keyword evidence="1" id="KW-0732">Signal</keyword>
<name>A0A915MMC6_MELJA</name>
<evidence type="ECO:0000256" key="1">
    <source>
        <dbReference type="SAM" id="SignalP"/>
    </source>
</evidence>
<feature type="signal peptide" evidence="1">
    <location>
        <begin position="1"/>
        <end position="19"/>
    </location>
</feature>
<reference evidence="3" key="1">
    <citation type="submission" date="2022-11" db="UniProtKB">
        <authorList>
            <consortium name="WormBaseParasite"/>
        </authorList>
    </citation>
    <scope>IDENTIFICATION</scope>
</reference>